<dbReference type="AlphaFoldDB" id="A0A0E9UBA5"/>
<proteinExistence type="predicted"/>
<sequence>MHGSHFAPRRSPAEVRRERAVFSQLNLWMIRWQVERARLGI</sequence>
<evidence type="ECO:0000313" key="1">
    <source>
        <dbReference type="EMBL" id="JAH62475.1"/>
    </source>
</evidence>
<reference evidence="1" key="1">
    <citation type="submission" date="2014-11" db="EMBL/GenBank/DDBJ databases">
        <authorList>
            <person name="Amaro Gonzalez C."/>
        </authorList>
    </citation>
    <scope>NUCLEOTIDE SEQUENCE</scope>
</reference>
<accession>A0A0E9UBA5</accession>
<reference evidence="1" key="2">
    <citation type="journal article" date="2015" name="Fish Shellfish Immunol.">
        <title>Early steps in the European eel (Anguilla anguilla)-Vibrio vulnificus interaction in the gills: Role of the RtxA13 toxin.</title>
        <authorList>
            <person name="Callol A."/>
            <person name="Pajuelo D."/>
            <person name="Ebbesson L."/>
            <person name="Teles M."/>
            <person name="MacKenzie S."/>
            <person name="Amaro C."/>
        </authorList>
    </citation>
    <scope>NUCLEOTIDE SEQUENCE</scope>
</reference>
<dbReference type="EMBL" id="GBXM01046102">
    <property type="protein sequence ID" value="JAH62475.1"/>
    <property type="molecule type" value="Transcribed_RNA"/>
</dbReference>
<name>A0A0E9UBA5_ANGAN</name>
<protein>
    <submittedName>
        <fullName evidence="1">Uncharacterized protein</fullName>
    </submittedName>
</protein>
<organism evidence="1">
    <name type="scientific">Anguilla anguilla</name>
    <name type="common">European freshwater eel</name>
    <name type="synonym">Muraena anguilla</name>
    <dbReference type="NCBI Taxonomy" id="7936"/>
    <lineage>
        <taxon>Eukaryota</taxon>
        <taxon>Metazoa</taxon>
        <taxon>Chordata</taxon>
        <taxon>Craniata</taxon>
        <taxon>Vertebrata</taxon>
        <taxon>Euteleostomi</taxon>
        <taxon>Actinopterygii</taxon>
        <taxon>Neopterygii</taxon>
        <taxon>Teleostei</taxon>
        <taxon>Anguilliformes</taxon>
        <taxon>Anguillidae</taxon>
        <taxon>Anguilla</taxon>
    </lineage>
</organism>